<evidence type="ECO:0000256" key="3">
    <source>
        <dbReference type="ARBA" id="ARBA00023121"/>
    </source>
</evidence>
<sequence length="237" mass="27321">MPTGRKGVKEPLLSQQPLHAYIAYMSSILIFYQHSRLKPIVSSNAFFRENPNVAPCQLDLSNWDHPHSRFCSLPRLFSFANCASFSGTMTEIPSVFMNNEWFQESAENLDEFLAAKGVPWLVRKLISLKTGNGYFNLTKNGDKYKIVNWSTKNKKEYEFTVGEPVTASGYDGKQHKICFSMNGDRFREQHEHLEGDRKGETDDITEYFMQDGRLVAESSVTDKSGNTVTWRRYYKRN</sequence>
<reference evidence="5" key="1">
    <citation type="submission" date="2016-11" db="UniProtKB">
        <authorList>
            <consortium name="WormBaseParasite"/>
        </authorList>
    </citation>
    <scope>IDENTIFICATION</scope>
</reference>
<dbReference type="InterPro" id="IPR012674">
    <property type="entry name" value="Calycin"/>
</dbReference>
<organism evidence="4 5">
    <name type="scientific">Steinernema glaseri</name>
    <dbReference type="NCBI Taxonomy" id="37863"/>
    <lineage>
        <taxon>Eukaryota</taxon>
        <taxon>Metazoa</taxon>
        <taxon>Ecdysozoa</taxon>
        <taxon>Nematoda</taxon>
        <taxon>Chromadorea</taxon>
        <taxon>Rhabditida</taxon>
        <taxon>Tylenchina</taxon>
        <taxon>Panagrolaimomorpha</taxon>
        <taxon>Strongyloidoidea</taxon>
        <taxon>Steinernematidae</taxon>
        <taxon>Steinernema</taxon>
    </lineage>
</organism>
<name>A0A1I7YNE7_9BILA</name>
<dbReference type="Gene3D" id="2.40.128.20">
    <property type="match status" value="1"/>
</dbReference>
<dbReference type="WBParaSite" id="L893_g18083.t1">
    <property type="protein sequence ID" value="L893_g18083.t1"/>
    <property type="gene ID" value="L893_g18083"/>
</dbReference>
<keyword evidence="2" id="KW-0813">Transport</keyword>
<dbReference type="Proteomes" id="UP000095287">
    <property type="component" value="Unplaced"/>
</dbReference>
<keyword evidence="4" id="KW-1185">Reference proteome</keyword>
<evidence type="ECO:0000313" key="5">
    <source>
        <dbReference type="WBParaSite" id="L893_g18083.t1"/>
    </source>
</evidence>
<keyword evidence="3" id="KW-0446">Lipid-binding</keyword>
<comment type="similarity">
    <text evidence="1">Belongs to the calycin superfamily. Fatty-acid binding protein (FABP) family.</text>
</comment>
<dbReference type="PANTHER" id="PTHR22725:SF9">
    <property type="entry name" value="FATTY ACID-BINDING PROTEIN HOMOLOG 3"/>
    <property type="match status" value="1"/>
</dbReference>
<dbReference type="CDD" id="cd00742">
    <property type="entry name" value="FABP"/>
    <property type="match status" value="1"/>
</dbReference>
<dbReference type="PANTHER" id="PTHR22725">
    <property type="entry name" value="FATTY ACID-BINDING PROTEIN HOMOLOG 1-RELATED-RELATED"/>
    <property type="match status" value="1"/>
</dbReference>
<dbReference type="InterPro" id="IPR040094">
    <property type="entry name" value="Lbp1-4"/>
</dbReference>
<dbReference type="AlphaFoldDB" id="A0A1I7YNE7"/>
<dbReference type="GO" id="GO:0008289">
    <property type="term" value="F:lipid binding"/>
    <property type="evidence" value="ECO:0007669"/>
    <property type="project" value="UniProtKB-KW"/>
</dbReference>
<protein>
    <submittedName>
        <fullName evidence="5">FABP domain-containing protein</fullName>
    </submittedName>
</protein>
<evidence type="ECO:0000256" key="1">
    <source>
        <dbReference type="ARBA" id="ARBA00008390"/>
    </source>
</evidence>
<dbReference type="SUPFAM" id="SSF50814">
    <property type="entry name" value="Lipocalins"/>
    <property type="match status" value="1"/>
</dbReference>
<evidence type="ECO:0000313" key="4">
    <source>
        <dbReference type="Proteomes" id="UP000095287"/>
    </source>
</evidence>
<evidence type="ECO:0000256" key="2">
    <source>
        <dbReference type="ARBA" id="ARBA00022448"/>
    </source>
</evidence>
<proteinExistence type="inferred from homology"/>
<accession>A0A1I7YNE7</accession>